<dbReference type="Gene3D" id="3.40.50.10180">
    <property type="entry name" value="Glycerate kinase, MOFRL-like N-terminal domain"/>
    <property type="match status" value="1"/>
</dbReference>
<dbReference type="InterPro" id="IPR007835">
    <property type="entry name" value="MOFRL"/>
</dbReference>
<feature type="domain" description="MOFRL" evidence="1">
    <location>
        <begin position="304"/>
        <end position="409"/>
    </location>
</feature>
<dbReference type="GO" id="GO:0008887">
    <property type="term" value="F:glycerate kinase activity"/>
    <property type="evidence" value="ECO:0007669"/>
    <property type="project" value="InterPro"/>
</dbReference>
<evidence type="ECO:0000259" key="1">
    <source>
        <dbReference type="Pfam" id="PF05161"/>
    </source>
</evidence>
<comment type="caution">
    <text evidence="3">The sequence shown here is derived from an EMBL/GenBank/DDBJ whole genome shotgun (WGS) entry which is preliminary data.</text>
</comment>
<evidence type="ECO:0000259" key="2">
    <source>
        <dbReference type="Pfam" id="PF13660"/>
    </source>
</evidence>
<dbReference type="AlphaFoldDB" id="A0A7C1JC52"/>
<dbReference type="InterPro" id="IPR038614">
    <property type="entry name" value="GK_N_sf"/>
</dbReference>
<dbReference type="Gene3D" id="3.40.1480.10">
    <property type="entry name" value="MOFRL domain"/>
    <property type="match status" value="1"/>
</dbReference>
<keyword evidence="3" id="KW-0808">Transferase</keyword>
<dbReference type="InterPro" id="IPR037035">
    <property type="entry name" value="GK-like_C_sf"/>
</dbReference>
<gene>
    <name evidence="3" type="ORF">ENQ20_06465</name>
</gene>
<sequence>MTPTLREDARFILDRAIEAVLPEPAVRNFLRSRTPPPRVTLIAIGKAAWRMAQAALAEWGDAIVQGVVVTKYGHSQGELPGLEIYEAGHPLPDANSLLGAQRALTLVDPLGTDDFVLFLVSGGGSALFEALPEGVTLDDLQAANEQLLRSGANIVEVNAVRKRLSLVKGGRFAQRAAPARVLTLALSDVLGDRLDTIASGPAYPDATTAETVRAIVEKYRLSLSPTLRQLLEQETPKTLDNVETHIIGSVRFAVEAAARAAQGRGYAPLTLTTTLDCEAREAGRFLAAIARTVRNEQKPLPPPCAILCGGETVVTVTGSGKGGRNQELALAAAIALAGLPDAVLASIGTDGTDGPTDAAGGLVDGDTVARLTARGINPEQALADNNAYPALQASGDLLITGPTGTNVNDVTLLLVGVRPEALDEEGELRREQ</sequence>
<organism evidence="3">
    <name type="scientific">Caldilinea aerophila</name>
    <dbReference type="NCBI Taxonomy" id="133453"/>
    <lineage>
        <taxon>Bacteria</taxon>
        <taxon>Bacillati</taxon>
        <taxon>Chloroflexota</taxon>
        <taxon>Caldilineae</taxon>
        <taxon>Caldilineales</taxon>
        <taxon>Caldilineaceae</taxon>
        <taxon>Caldilinea</taxon>
    </lineage>
</organism>
<proteinExistence type="predicted"/>
<dbReference type="PANTHER" id="PTHR12227">
    <property type="entry name" value="GLYCERATE KINASE"/>
    <property type="match status" value="1"/>
</dbReference>
<evidence type="ECO:0000313" key="3">
    <source>
        <dbReference type="EMBL" id="HDX31124.1"/>
    </source>
</evidence>
<dbReference type="InterPro" id="IPR025286">
    <property type="entry name" value="MOFRL_assoc_dom"/>
</dbReference>
<dbReference type="Pfam" id="PF05161">
    <property type="entry name" value="MOFRL"/>
    <property type="match status" value="1"/>
</dbReference>
<dbReference type="EMBL" id="DSMG01000074">
    <property type="protein sequence ID" value="HDX31124.1"/>
    <property type="molecule type" value="Genomic_DNA"/>
</dbReference>
<accession>A0A7C1JC52</accession>
<dbReference type="SUPFAM" id="SSF82544">
    <property type="entry name" value="GckA/TtuD-like"/>
    <property type="match status" value="1"/>
</dbReference>
<dbReference type="Pfam" id="PF13660">
    <property type="entry name" value="DUF4147"/>
    <property type="match status" value="1"/>
</dbReference>
<dbReference type="FunFam" id="3.40.1480.10:FF:000002">
    <property type="entry name" value="Glycerate kinase"/>
    <property type="match status" value="1"/>
</dbReference>
<dbReference type="GO" id="GO:0005737">
    <property type="term" value="C:cytoplasm"/>
    <property type="evidence" value="ECO:0007669"/>
    <property type="project" value="TreeGrafter"/>
</dbReference>
<name>A0A7C1JC52_9CHLR</name>
<reference evidence="3" key="1">
    <citation type="journal article" date="2020" name="mSystems">
        <title>Genome- and Community-Level Interaction Insights into Carbon Utilization and Element Cycling Functions of Hydrothermarchaeota in Hydrothermal Sediment.</title>
        <authorList>
            <person name="Zhou Z."/>
            <person name="Liu Y."/>
            <person name="Xu W."/>
            <person name="Pan J."/>
            <person name="Luo Z.H."/>
            <person name="Li M."/>
        </authorList>
    </citation>
    <scope>NUCLEOTIDE SEQUENCE [LARGE SCALE GENOMIC DNA]</scope>
    <source>
        <strain evidence="3">SpSt-289</strain>
    </source>
</reference>
<protein>
    <submittedName>
        <fullName evidence="3">Glycerate kinase</fullName>
    </submittedName>
</protein>
<keyword evidence="3" id="KW-0418">Kinase</keyword>
<dbReference type="InterPro" id="IPR039760">
    <property type="entry name" value="MOFRL_protein"/>
</dbReference>
<dbReference type="PANTHER" id="PTHR12227:SF0">
    <property type="entry name" value="GLYCERATE KINASE"/>
    <property type="match status" value="1"/>
</dbReference>
<feature type="domain" description="MOFRL-associated" evidence="2">
    <location>
        <begin position="9"/>
        <end position="232"/>
    </location>
</feature>